<keyword evidence="7" id="KW-0813">Transport</keyword>
<keyword evidence="4" id="KW-0845">Vitamin A</keyword>
<evidence type="ECO:0000256" key="2">
    <source>
        <dbReference type="ARBA" id="ARBA00008390"/>
    </source>
</evidence>
<comment type="similarity">
    <text evidence="2 7">Belongs to the calycin superfamily. Fatty-acid binding protein (FABP) family.</text>
</comment>
<accession>A0A8C5BE81</accession>
<dbReference type="RefSeq" id="XP_030203237.1">
    <property type="nucleotide sequence ID" value="XM_030347377.1"/>
</dbReference>
<dbReference type="PROSITE" id="PS00214">
    <property type="entry name" value="FABP"/>
    <property type="match status" value="1"/>
</dbReference>
<dbReference type="SUPFAM" id="SSF50814">
    <property type="entry name" value="Lipocalins"/>
    <property type="match status" value="1"/>
</dbReference>
<dbReference type="FunFam" id="2.40.128.20:FF:000001">
    <property type="entry name" value="Fatty acid-binding protein, adipocyte"/>
    <property type="match status" value="1"/>
</dbReference>
<dbReference type="KEGG" id="gmh:115535843"/>
<dbReference type="OrthoDB" id="412780at2759"/>
<gene>
    <name evidence="9" type="primary">LOC115535843</name>
</gene>
<dbReference type="GeneTree" id="ENSGT00940000164547"/>
<evidence type="ECO:0000256" key="5">
    <source>
        <dbReference type="ARBA" id="ARBA00023072"/>
    </source>
</evidence>
<dbReference type="PANTHER" id="PTHR11955">
    <property type="entry name" value="FATTY ACID BINDING PROTEIN"/>
    <property type="match status" value="1"/>
</dbReference>
<evidence type="ECO:0000256" key="7">
    <source>
        <dbReference type="RuleBase" id="RU003696"/>
    </source>
</evidence>
<dbReference type="InterPro" id="IPR000566">
    <property type="entry name" value="Lipocln_cytosolic_FA-bd_dom"/>
</dbReference>
<evidence type="ECO:0000313" key="10">
    <source>
        <dbReference type="Proteomes" id="UP000694546"/>
    </source>
</evidence>
<dbReference type="Pfam" id="PF00061">
    <property type="entry name" value="Lipocalin"/>
    <property type="match status" value="1"/>
</dbReference>
<reference evidence="9" key="1">
    <citation type="submission" date="2025-08" db="UniProtKB">
        <authorList>
            <consortium name="Ensembl"/>
        </authorList>
    </citation>
    <scope>IDENTIFICATION</scope>
</reference>
<sequence>MVERFVGTWQMVASENFDEFLKEIGMGMAMRKAACMVKPEMTVSVDAQDLITLTMKTSFKTKEFQFKLNEPFEGTSANDKTATIVVTLEGGKLVQKQTCEGRETTIEREIVDGKLIMTCKSGNVVATRTFQK</sequence>
<evidence type="ECO:0000313" key="9">
    <source>
        <dbReference type="Ensembl" id="ENSGMOP00000046127.1"/>
    </source>
</evidence>
<comment type="function">
    <text evidence="1">Cytosolic CRABPs may regulate the access of retinoic acid to the nuclear retinoic acid receptors.</text>
</comment>
<evidence type="ECO:0000256" key="4">
    <source>
        <dbReference type="ARBA" id="ARBA00022893"/>
    </source>
</evidence>
<dbReference type="Ensembl" id="ENSGMOT00000044189.1">
    <property type="protein sequence ID" value="ENSGMOP00000046127.1"/>
    <property type="gene ID" value="ENSGMOG00000034742.1"/>
</dbReference>
<keyword evidence="10" id="KW-1185">Reference proteome</keyword>
<feature type="domain" description="Cytosolic fatty-acid binding proteins" evidence="8">
    <location>
        <begin position="7"/>
        <end position="24"/>
    </location>
</feature>
<dbReference type="Proteomes" id="UP000694546">
    <property type="component" value="Chromosome 22"/>
</dbReference>
<organism evidence="9 10">
    <name type="scientific">Gadus morhua</name>
    <name type="common">Atlantic cod</name>
    <dbReference type="NCBI Taxonomy" id="8049"/>
    <lineage>
        <taxon>Eukaryota</taxon>
        <taxon>Metazoa</taxon>
        <taxon>Chordata</taxon>
        <taxon>Craniata</taxon>
        <taxon>Vertebrata</taxon>
        <taxon>Euteleostomi</taxon>
        <taxon>Actinopterygii</taxon>
        <taxon>Neopterygii</taxon>
        <taxon>Teleostei</taxon>
        <taxon>Neoteleostei</taxon>
        <taxon>Acanthomorphata</taxon>
        <taxon>Zeiogadaria</taxon>
        <taxon>Gadariae</taxon>
        <taxon>Gadiformes</taxon>
        <taxon>Gadoidei</taxon>
        <taxon>Gadidae</taxon>
        <taxon>Gadus</taxon>
    </lineage>
</organism>
<evidence type="ECO:0000256" key="3">
    <source>
        <dbReference type="ARBA" id="ARBA00013592"/>
    </source>
</evidence>
<name>A0A8C5BE81_GADMO</name>
<dbReference type="InterPro" id="IPR000463">
    <property type="entry name" value="Fatty_acid-bd"/>
</dbReference>
<dbReference type="InterPro" id="IPR031259">
    <property type="entry name" value="ILBP"/>
</dbReference>
<evidence type="ECO:0000256" key="6">
    <source>
        <dbReference type="ARBA" id="ARBA00030108"/>
    </source>
</evidence>
<evidence type="ECO:0000256" key="1">
    <source>
        <dbReference type="ARBA" id="ARBA00003699"/>
    </source>
</evidence>
<proteinExistence type="inferred from homology"/>
<protein>
    <recommendedName>
        <fullName evidence="3">Cellular retinoic acid-binding protein 1</fullName>
    </recommendedName>
    <alternativeName>
        <fullName evidence="6">Cellular retinoic acid-binding protein I</fullName>
    </alternativeName>
</protein>
<dbReference type="OMA" id="CKSIVEF"/>
<evidence type="ECO:0000259" key="8">
    <source>
        <dbReference type="PROSITE" id="PS00214"/>
    </source>
</evidence>
<keyword evidence="5" id="KW-0683">Retinol-binding</keyword>
<dbReference type="Gene3D" id="2.40.128.20">
    <property type="match status" value="1"/>
</dbReference>
<dbReference type="AlphaFoldDB" id="A0A8C5BE81"/>
<dbReference type="GO" id="GO:0019841">
    <property type="term" value="F:retinol binding"/>
    <property type="evidence" value="ECO:0007669"/>
    <property type="project" value="UniProtKB-KW"/>
</dbReference>
<dbReference type="GeneID" id="115535843"/>
<dbReference type="PRINTS" id="PR00178">
    <property type="entry name" value="FATTYACIDBP"/>
</dbReference>
<dbReference type="InterPro" id="IPR012674">
    <property type="entry name" value="Calycin"/>
</dbReference>
<dbReference type="GO" id="GO:0016918">
    <property type="term" value="F:retinal binding"/>
    <property type="evidence" value="ECO:0007669"/>
    <property type="project" value="UniProtKB-KW"/>
</dbReference>
<reference evidence="9" key="2">
    <citation type="submission" date="2025-09" db="UniProtKB">
        <authorList>
            <consortium name="Ensembl"/>
        </authorList>
    </citation>
    <scope>IDENTIFICATION</scope>
</reference>